<dbReference type="InterPro" id="IPR029063">
    <property type="entry name" value="SAM-dependent_MTases_sf"/>
</dbReference>
<gene>
    <name evidence="6" type="primary">rlmG</name>
    <name evidence="9" type="ORF">BU52_31220</name>
</gene>
<evidence type="ECO:0000256" key="1">
    <source>
        <dbReference type="ARBA" id="ARBA00022490"/>
    </source>
</evidence>
<comment type="caution">
    <text evidence="9">The sequence shown here is derived from an EMBL/GenBank/DDBJ whole genome shotgun (WGS) entry which is preliminary data.</text>
</comment>
<organism evidence="9 10">
    <name type="scientific">Streptomyces toyocaensis</name>
    <dbReference type="NCBI Taxonomy" id="55952"/>
    <lineage>
        <taxon>Bacteria</taxon>
        <taxon>Bacillati</taxon>
        <taxon>Actinomycetota</taxon>
        <taxon>Actinomycetes</taxon>
        <taxon>Kitasatosporales</taxon>
        <taxon>Streptomycetaceae</taxon>
        <taxon>Streptomyces</taxon>
    </lineage>
</organism>
<name>A0A081XII2_STRTO</name>
<dbReference type="EC" id="2.1.1.174" evidence="6"/>
<evidence type="ECO:0000313" key="9">
    <source>
        <dbReference type="EMBL" id="KES03355.1"/>
    </source>
</evidence>
<feature type="domain" description="Methyltransferase small" evidence="7">
    <location>
        <begin position="204"/>
        <end position="373"/>
    </location>
</feature>
<feature type="domain" description="RlmG N-terminal" evidence="8">
    <location>
        <begin position="2"/>
        <end position="177"/>
    </location>
</feature>
<keyword evidence="4 6" id="KW-0808">Transferase</keyword>
<dbReference type="InterPro" id="IPR058679">
    <property type="entry name" value="RlmG_N"/>
</dbReference>
<dbReference type="EMBL" id="JFCB01000045">
    <property type="protein sequence ID" value="KES03355.1"/>
    <property type="molecule type" value="Genomic_DNA"/>
</dbReference>
<sequence length="377" mass="41022">MTTPWGEPVLARFPEDPRDRLRAWDASDEYLLRHLADRRVPLSGTVVAVGDRWGALVTALAAHRPTQVTDSWLGQEATRLNLARNGVEPGAVRLLTTQDPPPARIDVLLVRVPKSLALLEDQLLRLAPAVHGGTVVVGTGMVKEIHTSTLNLFERILGPTRTSLAEKKARLIFCEPDPARVRPANPWPYRYTLPVGIGPVSGRTVVNHAGVFCADRLDIGTRFFLRHLPAAREGGRVVDLGCGNGVVGTAMALADPRAEVLFVDESFQAVASAEATYRANDVSGHAEFRVGDGLSGVPDGSVDLVLNNPPFHSHQATTDATSRRMFTGARRALRPGGELWVVGNRHLGYHVKLRRLFGNSEVVASDPKFVVLRAVKR</sequence>
<dbReference type="CDD" id="cd02440">
    <property type="entry name" value="AdoMet_MTases"/>
    <property type="match status" value="1"/>
</dbReference>
<dbReference type="SUPFAM" id="SSF53335">
    <property type="entry name" value="S-adenosyl-L-methionine-dependent methyltransferases"/>
    <property type="match status" value="1"/>
</dbReference>
<reference evidence="9 10" key="1">
    <citation type="submission" date="2014-02" db="EMBL/GenBank/DDBJ databases">
        <title>The genome announcement of Streptomyces toyocaensis NRRL15009.</title>
        <authorList>
            <person name="Hong H.-J."/>
            <person name="Kwun M.J."/>
        </authorList>
    </citation>
    <scope>NUCLEOTIDE SEQUENCE [LARGE SCALE GENOMIC DNA]</scope>
    <source>
        <strain evidence="9 10">NRRL 15009</strain>
    </source>
</reference>
<dbReference type="GO" id="GO:0003676">
    <property type="term" value="F:nucleic acid binding"/>
    <property type="evidence" value="ECO:0007669"/>
    <property type="project" value="InterPro"/>
</dbReference>
<dbReference type="PROSITE" id="PS00092">
    <property type="entry name" value="N6_MTASE"/>
    <property type="match status" value="1"/>
</dbReference>
<dbReference type="eggNOG" id="COG2813">
    <property type="taxonomic scope" value="Bacteria"/>
</dbReference>
<dbReference type="GO" id="GO:0005737">
    <property type="term" value="C:cytoplasm"/>
    <property type="evidence" value="ECO:0007669"/>
    <property type="project" value="UniProtKB-SubCell"/>
</dbReference>
<dbReference type="InterPro" id="IPR046977">
    <property type="entry name" value="RsmC/RlmG"/>
</dbReference>
<protein>
    <recommendedName>
        <fullName evidence="6">Ribosomal RNA large subunit methyltransferase G</fullName>
        <ecNumber evidence="6">2.1.1.174</ecNumber>
    </recommendedName>
    <alternativeName>
        <fullName evidence="6">23S rRNA m2G1835 methyltransferase</fullName>
    </alternativeName>
    <alternativeName>
        <fullName evidence="6">rRNA (guanine-N(2)-)-methyltransferase RlmG</fullName>
    </alternativeName>
</protein>
<keyword evidence="1 6" id="KW-0963">Cytoplasm</keyword>
<dbReference type="Pfam" id="PF26049">
    <property type="entry name" value="RLMG_N"/>
    <property type="match status" value="1"/>
</dbReference>
<evidence type="ECO:0000313" key="10">
    <source>
        <dbReference type="Proteomes" id="UP000028341"/>
    </source>
</evidence>
<comment type="catalytic activity">
    <reaction evidence="6">
        <text>guanosine(1835) in 23S rRNA + S-adenosyl-L-methionine = N(2)-methylguanosine(1835) in 23S rRNA + S-adenosyl-L-homocysteine + H(+)</text>
        <dbReference type="Rhea" id="RHEA:42744"/>
        <dbReference type="Rhea" id="RHEA-COMP:10217"/>
        <dbReference type="Rhea" id="RHEA-COMP:10218"/>
        <dbReference type="ChEBI" id="CHEBI:15378"/>
        <dbReference type="ChEBI" id="CHEBI:57856"/>
        <dbReference type="ChEBI" id="CHEBI:59789"/>
        <dbReference type="ChEBI" id="CHEBI:74269"/>
        <dbReference type="ChEBI" id="CHEBI:74481"/>
        <dbReference type="EC" id="2.1.1.174"/>
    </reaction>
</comment>
<dbReference type="InterPro" id="IPR017237">
    <property type="entry name" value="RLMG"/>
</dbReference>
<dbReference type="InterPro" id="IPR007848">
    <property type="entry name" value="Small_mtfrase_dom"/>
</dbReference>
<evidence type="ECO:0000259" key="7">
    <source>
        <dbReference type="Pfam" id="PF05175"/>
    </source>
</evidence>
<dbReference type="Pfam" id="PF05175">
    <property type="entry name" value="MTS"/>
    <property type="match status" value="1"/>
</dbReference>
<evidence type="ECO:0000256" key="3">
    <source>
        <dbReference type="ARBA" id="ARBA00022603"/>
    </source>
</evidence>
<dbReference type="PIRSF" id="PIRSF037565">
    <property type="entry name" value="RRNA_m2G_Mtase_RsmD_prd"/>
    <property type="match status" value="1"/>
</dbReference>
<proteinExistence type="inferred from homology"/>
<dbReference type="Gene3D" id="3.40.50.150">
    <property type="entry name" value="Vaccinia Virus protein VP39"/>
    <property type="match status" value="2"/>
</dbReference>
<comment type="similarity">
    <text evidence="6">Belongs to the methyltransferase superfamily. RlmG family.</text>
</comment>
<accession>A0A081XII2</accession>
<dbReference type="RefSeq" id="WP_037940568.1">
    <property type="nucleotide sequence ID" value="NZ_JBFADL010000092.1"/>
</dbReference>
<keyword evidence="2 6" id="KW-0698">rRNA processing</keyword>
<dbReference type="Proteomes" id="UP000028341">
    <property type="component" value="Unassembled WGS sequence"/>
</dbReference>
<dbReference type="InterPro" id="IPR002052">
    <property type="entry name" value="DNA_methylase_N6_adenine_CS"/>
</dbReference>
<keyword evidence="3 6" id="KW-0489">Methyltransferase</keyword>
<dbReference type="STRING" id="55952.BU52_31220"/>
<keyword evidence="5 6" id="KW-0949">S-adenosyl-L-methionine</keyword>
<dbReference type="HAMAP" id="MF_01859">
    <property type="entry name" value="23SrRNA_methyltr_G"/>
    <property type="match status" value="1"/>
</dbReference>
<evidence type="ECO:0000256" key="5">
    <source>
        <dbReference type="ARBA" id="ARBA00022691"/>
    </source>
</evidence>
<keyword evidence="10" id="KW-1185">Reference proteome</keyword>
<comment type="function">
    <text evidence="6">Specifically methylates the guanine in position 1835 (m2G1835) of 23S rRNA.</text>
</comment>
<evidence type="ECO:0000256" key="4">
    <source>
        <dbReference type="ARBA" id="ARBA00022679"/>
    </source>
</evidence>
<dbReference type="OrthoDB" id="29650at2"/>
<comment type="subcellular location">
    <subcellularLocation>
        <location evidence="6">Cytoplasm</location>
    </subcellularLocation>
</comment>
<evidence type="ECO:0000256" key="6">
    <source>
        <dbReference type="HAMAP-Rule" id="MF_01859"/>
    </source>
</evidence>
<dbReference type="GO" id="GO:0052916">
    <property type="term" value="F:23S rRNA (guanine(1835)-N(2))-methyltransferase activity"/>
    <property type="evidence" value="ECO:0007669"/>
    <property type="project" value="UniProtKB-EC"/>
</dbReference>
<evidence type="ECO:0000256" key="2">
    <source>
        <dbReference type="ARBA" id="ARBA00022552"/>
    </source>
</evidence>
<evidence type="ECO:0000259" key="8">
    <source>
        <dbReference type="Pfam" id="PF26049"/>
    </source>
</evidence>
<dbReference type="AlphaFoldDB" id="A0A081XII2"/>
<dbReference type="PANTHER" id="PTHR47816">
    <property type="entry name" value="RIBOSOMAL RNA SMALL SUBUNIT METHYLTRANSFERASE C"/>
    <property type="match status" value="1"/>
</dbReference>
<dbReference type="PANTHER" id="PTHR47816:SF5">
    <property type="entry name" value="RIBOSOMAL RNA LARGE SUBUNIT METHYLTRANSFERASE G"/>
    <property type="match status" value="1"/>
</dbReference>